<dbReference type="PANTHER" id="PTHR11373">
    <property type="entry name" value="DEOXYNUCLEOSIDE TRIPHOSPHATE TRIPHOSPHOHYDROLASE"/>
    <property type="match status" value="1"/>
</dbReference>
<gene>
    <name evidence="2" type="ORF">MONBRDRAFT_4902</name>
</gene>
<dbReference type="InParanoid" id="A9UPA4"/>
<reference evidence="2 3" key="1">
    <citation type="journal article" date="2008" name="Nature">
        <title>The genome of the choanoflagellate Monosiga brevicollis and the origin of metazoans.</title>
        <authorList>
            <consortium name="JGI Sequencing"/>
            <person name="King N."/>
            <person name="Westbrook M.J."/>
            <person name="Young S.L."/>
            <person name="Kuo A."/>
            <person name="Abedin M."/>
            <person name="Chapman J."/>
            <person name="Fairclough S."/>
            <person name="Hellsten U."/>
            <person name="Isogai Y."/>
            <person name="Letunic I."/>
            <person name="Marr M."/>
            <person name="Pincus D."/>
            <person name="Putnam N."/>
            <person name="Rokas A."/>
            <person name="Wright K.J."/>
            <person name="Zuzow R."/>
            <person name="Dirks W."/>
            <person name="Good M."/>
            <person name="Goodstein D."/>
            <person name="Lemons D."/>
            <person name="Li W."/>
            <person name="Lyons J.B."/>
            <person name="Morris A."/>
            <person name="Nichols S."/>
            <person name="Richter D.J."/>
            <person name="Salamov A."/>
            <person name="Bork P."/>
            <person name="Lim W.A."/>
            <person name="Manning G."/>
            <person name="Miller W.T."/>
            <person name="McGinnis W."/>
            <person name="Shapiro H."/>
            <person name="Tjian R."/>
            <person name="Grigoriev I.V."/>
            <person name="Rokhsar D."/>
        </authorList>
    </citation>
    <scope>NUCLEOTIDE SEQUENCE [LARGE SCALE GENOMIC DNA]</scope>
    <source>
        <strain evidence="3">MX1 / ATCC 50154</strain>
    </source>
</reference>
<dbReference type="Proteomes" id="UP000001357">
    <property type="component" value="Unassembled WGS sequence"/>
</dbReference>
<dbReference type="FunFam" id="3.30.70.2760:FF:000005">
    <property type="entry name" value="HD domain containing protein, putative"/>
    <property type="match status" value="1"/>
</dbReference>
<accession>A9UPA4</accession>
<dbReference type="AlphaFoldDB" id="A9UPA4"/>
<organism evidence="2 3">
    <name type="scientific">Monosiga brevicollis</name>
    <name type="common">Choanoflagellate</name>
    <dbReference type="NCBI Taxonomy" id="81824"/>
    <lineage>
        <taxon>Eukaryota</taxon>
        <taxon>Choanoflagellata</taxon>
        <taxon>Craspedida</taxon>
        <taxon>Salpingoecidae</taxon>
        <taxon>Monosiga</taxon>
    </lineage>
</organism>
<dbReference type="Gene3D" id="3.30.70.2760">
    <property type="match status" value="1"/>
</dbReference>
<protein>
    <submittedName>
        <fullName evidence="2">Uncharacterized protein</fullName>
    </submittedName>
</protein>
<dbReference type="InterPro" id="IPR050135">
    <property type="entry name" value="dGTPase-like"/>
</dbReference>
<evidence type="ECO:0000256" key="1">
    <source>
        <dbReference type="SAM" id="MobiDB-lite"/>
    </source>
</evidence>
<feature type="compositionally biased region" description="Polar residues" evidence="1">
    <location>
        <begin position="334"/>
        <end position="348"/>
    </location>
</feature>
<feature type="region of interest" description="Disordered" evidence="1">
    <location>
        <begin position="322"/>
        <end position="348"/>
    </location>
</feature>
<sequence length="377" mass="43484">MIKLMICGLKPEKAWPAHEVGRPESKRFLLDIVANKRNGLDVDKFDYFVRDSICAMGAPPIQCDIQRIIRSSRIINVDNQNQICYEEKMALQLIDLFKLRAWLHKFVYQHHTVNCIEEMICDALRSADEPFMSLGFLNCDASRLSEAVDDVEAFSRMGDWLLNAIEASSAPTLAESRDVLFRLRQRSLYLSVAVPTDLGHEHLRTKTEQEILSEILTLLPTDANKEHCKRDLLVHFTSIDFGSRDERGRANNPIHKIRFYNPKINADVGFQLKRRMPDMLMPRAFSEKLLYVYSRSDESFDMLDAAYRRWRDMIHRRVERFEATAAPPQTPPTSDSMLTPVATGNQPSPMRHAIRLRRTQSRQQATSSVALRKFNST</sequence>
<dbReference type="RefSeq" id="XP_001742146.1">
    <property type="nucleotide sequence ID" value="XM_001742094.1"/>
</dbReference>
<name>A9UPA4_MONBE</name>
<dbReference type="STRING" id="81824.A9UPA4"/>
<dbReference type="GeneID" id="5887867"/>
<dbReference type="OMA" id="VHANIIM"/>
<keyword evidence="3" id="KW-1185">Reference proteome</keyword>
<dbReference type="Gene3D" id="1.10.3210.10">
    <property type="entry name" value="Hypothetical protein af1432"/>
    <property type="match status" value="1"/>
</dbReference>
<dbReference type="KEGG" id="mbr:MONBRDRAFT_4902"/>
<evidence type="ECO:0000313" key="3">
    <source>
        <dbReference type="Proteomes" id="UP000001357"/>
    </source>
</evidence>
<dbReference type="eggNOG" id="KOG2681">
    <property type="taxonomic scope" value="Eukaryota"/>
</dbReference>
<dbReference type="EMBL" id="CH991543">
    <property type="protein sequence ID" value="EDQ92384.1"/>
    <property type="molecule type" value="Genomic_DNA"/>
</dbReference>
<dbReference type="PANTHER" id="PTHR11373:SF4">
    <property type="entry name" value="DEOXYNUCLEOSIDE TRIPHOSPHATE TRIPHOSPHOHYDROLASE SAMHD1"/>
    <property type="match status" value="1"/>
</dbReference>
<proteinExistence type="predicted"/>
<evidence type="ECO:0000313" key="2">
    <source>
        <dbReference type="EMBL" id="EDQ92384.1"/>
    </source>
</evidence>
<dbReference type="SUPFAM" id="SSF109604">
    <property type="entry name" value="HD-domain/PDEase-like"/>
    <property type="match status" value="1"/>
</dbReference>